<dbReference type="EMBL" id="NEXE01000009">
    <property type="protein sequence ID" value="PSN92168.1"/>
    <property type="molecule type" value="Genomic_DNA"/>
</dbReference>
<accession>A0A2R6B0Y6</accession>
<organism evidence="1 2">
    <name type="scientific">Candidatus Marsarchaeota G2 archaeon OSP_D</name>
    <dbReference type="NCBI Taxonomy" id="1978157"/>
    <lineage>
        <taxon>Archaea</taxon>
        <taxon>Candidatus Marsarchaeota</taxon>
        <taxon>Candidatus Marsarchaeota group 2</taxon>
    </lineage>
</organism>
<sequence length="140" mass="15305">MDGVDMRRHTYHALVELQAESLLVYGLLRLGLALPSRAGTQNPLACGELTILSSAHINALSHCLTDTHPPASHCLLRSFESPLYFNNQGAVVRVATLRLKGLPLPEDHVEPPKSVIQEFPMTKQSLIVTRTLANSVNTNS</sequence>
<dbReference type="AlphaFoldDB" id="A0A2R6B0Y6"/>
<proteinExistence type="predicted"/>
<evidence type="ECO:0000313" key="1">
    <source>
        <dbReference type="EMBL" id="PSN92168.1"/>
    </source>
</evidence>
<dbReference type="Proteomes" id="UP000240322">
    <property type="component" value="Unassembled WGS sequence"/>
</dbReference>
<reference evidence="1 2" key="1">
    <citation type="submission" date="2017-04" db="EMBL/GenBank/DDBJ databases">
        <title>Novel microbial lineages endemic to geothermal iron-oxide mats fill important gaps in the evolutionary history of Archaea.</title>
        <authorList>
            <person name="Jay Z.J."/>
            <person name="Beam J.P."/>
            <person name="Dlakic M."/>
            <person name="Rusch D.B."/>
            <person name="Kozubal M.A."/>
            <person name="Inskeep W.P."/>
        </authorList>
    </citation>
    <scope>NUCLEOTIDE SEQUENCE [LARGE SCALE GENOMIC DNA]</scope>
    <source>
        <strain evidence="1">OSP_D</strain>
    </source>
</reference>
<gene>
    <name evidence="1" type="ORF">B9Q03_02050</name>
</gene>
<name>A0A2R6B0Y6_9ARCH</name>
<evidence type="ECO:0000313" key="2">
    <source>
        <dbReference type="Proteomes" id="UP000240322"/>
    </source>
</evidence>
<comment type="caution">
    <text evidence="1">The sequence shown here is derived from an EMBL/GenBank/DDBJ whole genome shotgun (WGS) entry which is preliminary data.</text>
</comment>
<protein>
    <submittedName>
        <fullName evidence="1">Uncharacterized protein</fullName>
    </submittedName>
</protein>